<organism evidence="1 2">
    <name type="scientific">[Candida] subhashii</name>
    <dbReference type="NCBI Taxonomy" id="561895"/>
    <lineage>
        <taxon>Eukaryota</taxon>
        <taxon>Fungi</taxon>
        <taxon>Dikarya</taxon>
        <taxon>Ascomycota</taxon>
        <taxon>Saccharomycotina</taxon>
        <taxon>Pichiomycetes</taxon>
        <taxon>Debaryomycetaceae</taxon>
        <taxon>Spathaspora</taxon>
    </lineage>
</organism>
<keyword evidence="2" id="KW-1185">Reference proteome</keyword>
<accession>A0A8J5QP07</accession>
<evidence type="ECO:0000313" key="2">
    <source>
        <dbReference type="Proteomes" id="UP000694255"/>
    </source>
</evidence>
<gene>
    <name evidence="1" type="ORF">J8A68_001358</name>
</gene>
<evidence type="ECO:0000313" key="1">
    <source>
        <dbReference type="EMBL" id="KAG7665049.1"/>
    </source>
</evidence>
<name>A0A8J5QP07_9ASCO</name>
<reference evidence="1 2" key="1">
    <citation type="journal article" date="2021" name="DNA Res.">
        <title>Genome analysis of Candida subhashii reveals its hybrid nature and dual mitochondrial genome conformations.</title>
        <authorList>
            <person name="Mixao V."/>
            <person name="Hegedusova E."/>
            <person name="Saus E."/>
            <person name="Pryszcz L.P."/>
            <person name="Cillingova A."/>
            <person name="Nosek J."/>
            <person name="Gabaldon T."/>
        </authorList>
    </citation>
    <scope>NUCLEOTIDE SEQUENCE [LARGE SCALE GENOMIC DNA]</scope>
    <source>
        <strain evidence="1 2">CBS 10753</strain>
    </source>
</reference>
<dbReference type="GeneID" id="73468159"/>
<sequence>MFDFAIPPNLPKPIHQAQIREKRTLVIEFVEENVKIYGVFLQQPEQVVMVFDDSSISLITSRISRELIASLADLLADNFGIENMLCMISRSKLGVWKEFMMMLNSFFDCQLVQALDVDEYEWSTLLCQL</sequence>
<dbReference type="EMBL" id="JAGSYN010000053">
    <property type="protein sequence ID" value="KAG7665049.1"/>
    <property type="molecule type" value="Genomic_DNA"/>
</dbReference>
<dbReference type="Proteomes" id="UP000694255">
    <property type="component" value="Unassembled WGS sequence"/>
</dbReference>
<proteinExistence type="predicted"/>
<protein>
    <submittedName>
        <fullName evidence="1">Uncharacterized protein</fullName>
    </submittedName>
</protein>
<comment type="caution">
    <text evidence="1">The sequence shown here is derived from an EMBL/GenBank/DDBJ whole genome shotgun (WGS) entry which is preliminary data.</text>
</comment>
<dbReference type="RefSeq" id="XP_049265281.1">
    <property type="nucleotide sequence ID" value="XM_049405004.1"/>
</dbReference>
<dbReference type="AlphaFoldDB" id="A0A8J5QP07"/>